<keyword evidence="2" id="KW-1185">Reference proteome</keyword>
<dbReference type="AlphaFoldDB" id="A0A5P1E4P7"/>
<protein>
    <submittedName>
        <fullName evidence="1">Uncharacterized protein</fullName>
    </submittedName>
</protein>
<organism evidence="1 2">
    <name type="scientific">Asparagus officinalis</name>
    <name type="common">Garden asparagus</name>
    <dbReference type="NCBI Taxonomy" id="4686"/>
    <lineage>
        <taxon>Eukaryota</taxon>
        <taxon>Viridiplantae</taxon>
        <taxon>Streptophyta</taxon>
        <taxon>Embryophyta</taxon>
        <taxon>Tracheophyta</taxon>
        <taxon>Spermatophyta</taxon>
        <taxon>Magnoliopsida</taxon>
        <taxon>Liliopsida</taxon>
        <taxon>Asparagales</taxon>
        <taxon>Asparagaceae</taxon>
        <taxon>Asparagoideae</taxon>
        <taxon>Asparagus</taxon>
    </lineage>
</organism>
<dbReference type="EMBL" id="CM007389">
    <property type="protein sequence ID" value="ONK57624.1"/>
    <property type="molecule type" value="Genomic_DNA"/>
</dbReference>
<evidence type="ECO:0000313" key="2">
    <source>
        <dbReference type="Proteomes" id="UP000243459"/>
    </source>
</evidence>
<sequence length="81" mass="8843">MASLLNTSFLPSTPKLPAAVPGAKRAPTRIHAKIRAGKKPHFVAIRRGIREKQIEGKFLPLIIPIGLDECFVSSDRAAKQN</sequence>
<reference evidence="2" key="1">
    <citation type="journal article" date="2017" name="Nat. Commun.">
        <title>The asparagus genome sheds light on the origin and evolution of a young Y chromosome.</title>
        <authorList>
            <person name="Harkess A."/>
            <person name="Zhou J."/>
            <person name="Xu C."/>
            <person name="Bowers J.E."/>
            <person name="Van der Hulst R."/>
            <person name="Ayyampalayam S."/>
            <person name="Mercati F."/>
            <person name="Riccardi P."/>
            <person name="McKain M.R."/>
            <person name="Kakrana A."/>
            <person name="Tang H."/>
            <person name="Ray J."/>
            <person name="Groenendijk J."/>
            <person name="Arikit S."/>
            <person name="Mathioni S.M."/>
            <person name="Nakano M."/>
            <person name="Shan H."/>
            <person name="Telgmann-Rauber A."/>
            <person name="Kanno A."/>
            <person name="Yue Z."/>
            <person name="Chen H."/>
            <person name="Li W."/>
            <person name="Chen Y."/>
            <person name="Xu X."/>
            <person name="Zhang Y."/>
            <person name="Luo S."/>
            <person name="Chen H."/>
            <person name="Gao J."/>
            <person name="Mao Z."/>
            <person name="Pires J.C."/>
            <person name="Luo M."/>
            <person name="Kudrna D."/>
            <person name="Wing R.A."/>
            <person name="Meyers B.C."/>
            <person name="Yi K."/>
            <person name="Kong H."/>
            <person name="Lavrijsen P."/>
            <person name="Sunseri F."/>
            <person name="Falavigna A."/>
            <person name="Ye Y."/>
            <person name="Leebens-Mack J.H."/>
            <person name="Chen G."/>
        </authorList>
    </citation>
    <scope>NUCLEOTIDE SEQUENCE [LARGE SCALE GENOMIC DNA]</scope>
    <source>
        <strain evidence="2">cv. DH0086</strain>
    </source>
</reference>
<evidence type="ECO:0000313" key="1">
    <source>
        <dbReference type="EMBL" id="ONK57624.1"/>
    </source>
</evidence>
<dbReference type="Proteomes" id="UP000243459">
    <property type="component" value="Chromosome 9"/>
</dbReference>
<name>A0A5P1E4P7_ASPOF</name>
<proteinExistence type="predicted"/>
<gene>
    <name evidence="1" type="ORF">A4U43_C09F2410</name>
</gene>
<dbReference type="Gramene" id="ONK57624">
    <property type="protein sequence ID" value="ONK57624"/>
    <property type="gene ID" value="A4U43_C09F2410"/>
</dbReference>
<accession>A0A5P1E4P7</accession>